<dbReference type="InterPro" id="IPR012677">
    <property type="entry name" value="Nucleotide-bd_a/b_plait_sf"/>
</dbReference>
<evidence type="ECO:0000256" key="3">
    <source>
        <dbReference type="SAM" id="MobiDB-lite"/>
    </source>
</evidence>
<feature type="compositionally biased region" description="Low complexity" evidence="3">
    <location>
        <begin position="1"/>
        <end position="17"/>
    </location>
</feature>
<dbReference type="STRING" id="1314781.A0A165QZV0"/>
<dbReference type="PANTHER" id="PTHR23236">
    <property type="entry name" value="EUKARYOTIC TRANSLATION INITIATION FACTOR 4B/4H"/>
    <property type="match status" value="1"/>
</dbReference>
<gene>
    <name evidence="5" type="ORF">EXIGLDRAFT_663804</name>
</gene>
<organism evidence="5 6">
    <name type="scientific">Exidia glandulosa HHB12029</name>
    <dbReference type="NCBI Taxonomy" id="1314781"/>
    <lineage>
        <taxon>Eukaryota</taxon>
        <taxon>Fungi</taxon>
        <taxon>Dikarya</taxon>
        <taxon>Basidiomycota</taxon>
        <taxon>Agaricomycotina</taxon>
        <taxon>Agaricomycetes</taxon>
        <taxon>Auriculariales</taxon>
        <taxon>Exidiaceae</taxon>
        <taxon>Exidia</taxon>
    </lineage>
</organism>
<evidence type="ECO:0000256" key="1">
    <source>
        <dbReference type="ARBA" id="ARBA00022884"/>
    </source>
</evidence>
<evidence type="ECO:0000259" key="4">
    <source>
        <dbReference type="PROSITE" id="PS50102"/>
    </source>
</evidence>
<feature type="domain" description="RRM" evidence="4">
    <location>
        <begin position="237"/>
        <end position="348"/>
    </location>
</feature>
<dbReference type="Gene3D" id="3.30.70.330">
    <property type="match status" value="2"/>
</dbReference>
<evidence type="ECO:0000313" key="5">
    <source>
        <dbReference type="EMBL" id="KZW04294.1"/>
    </source>
</evidence>
<dbReference type="FunCoup" id="A0A165QZV0">
    <property type="interactions" value="386"/>
</dbReference>
<dbReference type="SMART" id="SM00360">
    <property type="entry name" value="RRM"/>
    <property type="match status" value="2"/>
</dbReference>
<keyword evidence="6" id="KW-1185">Reference proteome</keyword>
<evidence type="ECO:0000256" key="2">
    <source>
        <dbReference type="PROSITE-ProRule" id="PRU00176"/>
    </source>
</evidence>
<dbReference type="EMBL" id="KV425882">
    <property type="protein sequence ID" value="KZW04294.1"/>
    <property type="molecule type" value="Genomic_DNA"/>
</dbReference>
<accession>A0A165QZV0</accession>
<dbReference type="InterPro" id="IPR035979">
    <property type="entry name" value="RBD_domain_sf"/>
</dbReference>
<dbReference type="GO" id="GO:0003723">
    <property type="term" value="F:RNA binding"/>
    <property type="evidence" value="ECO:0007669"/>
    <property type="project" value="UniProtKB-UniRule"/>
</dbReference>
<dbReference type="PANTHER" id="PTHR23236:SF95">
    <property type="entry name" value="NUCLEOLAR PROTEIN 13"/>
    <property type="match status" value="1"/>
</dbReference>
<feature type="compositionally biased region" description="Low complexity" evidence="3">
    <location>
        <begin position="80"/>
        <end position="91"/>
    </location>
</feature>
<feature type="domain" description="RRM" evidence="4">
    <location>
        <begin position="103"/>
        <end position="195"/>
    </location>
</feature>
<name>A0A165QZV0_EXIGL</name>
<proteinExistence type="predicted"/>
<dbReference type="Proteomes" id="UP000077266">
    <property type="component" value="Unassembled WGS sequence"/>
</dbReference>
<feature type="region of interest" description="Disordered" evidence="3">
    <location>
        <begin position="193"/>
        <end position="222"/>
    </location>
</feature>
<feature type="region of interest" description="Disordered" evidence="3">
    <location>
        <begin position="1"/>
        <end position="97"/>
    </location>
</feature>
<reference evidence="5 6" key="1">
    <citation type="journal article" date="2016" name="Mol. Biol. Evol.">
        <title>Comparative Genomics of Early-Diverging Mushroom-Forming Fungi Provides Insights into the Origins of Lignocellulose Decay Capabilities.</title>
        <authorList>
            <person name="Nagy L.G."/>
            <person name="Riley R."/>
            <person name="Tritt A."/>
            <person name="Adam C."/>
            <person name="Daum C."/>
            <person name="Floudas D."/>
            <person name="Sun H."/>
            <person name="Yadav J.S."/>
            <person name="Pangilinan J."/>
            <person name="Larsson K.H."/>
            <person name="Matsuura K."/>
            <person name="Barry K."/>
            <person name="Labutti K."/>
            <person name="Kuo R."/>
            <person name="Ohm R.A."/>
            <person name="Bhattacharya S.S."/>
            <person name="Shirouzu T."/>
            <person name="Yoshinaga Y."/>
            <person name="Martin F.M."/>
            <person name="Grigoriev I.V."/>
            <person name="Hibbett D.S."/>
        </authorList>
    </citation>
    <scope>NUCLEOTIDE SEQUENCE [LARGE SCALE GENOMIC DNA]</scope>
    <source>
        <strain evidence="5 6">HHB12029</strain>
    </source>
</reference>
<dbReference type="GO" id="GO:0005730">
    <property type="term" value="C:nucleolus"/>
    <property type="evidence" value="ECO:0007669"/>
    <property type="project" value="TreeGrafter"/>
</dbReference>
<dbReference type="InterPro" id="IPR000504">
    <property type="entry name" value="RRM_dom"/>
</dbReference>
<keyword evidence="1 2" id="KW-0694">RNA-binding</keyword>
<evidence type="ECO:0000313" key="6">
    <source>
        <dbReference type="Proteomes" id="UP000077266"/>
    </source>
</evidence>
<protein>
    <recommendedName>
        <fullName evidence="4">RRM domain-containing protein</fullName>
    </recommendedName>
</protein>
<dbReference type="OrthoDB" id="439808at2759"/>
<dbReference type="SUPFAM" id="SSF54928">
    <property type="entry name" value="RNA-binding domain, RBD"/>
    <property type="match status" value="2"/>
</dbReference>
<sequence length="472" mass="49689">MPSSATSSAASSSSSSDSEQRHAAGSKRKRPVDDDASSSSDSDSASEHGDDSDNEVEVLSHAAQRKRKKQLAKAVDESAPDSVPPKVSVSSRPATDTLAKRQNSVWVGNLSFRTTPAQLRTFFDGVGEITRVHMPMKLPAKAGDVSDVKRMGKQRLDNRGFAYVDFATPDSKQIAIAMSEGELDGRKLLIKDGDDFTGRPAPPAAPAGVQPAGANAGQGHSKTAQKILASQKQPPAATLFFGNLGFEATPESIKEMLDAHAAQAQPKATSKAIGADVSVSEDATTGESAKAAKAGIRKVRLGTFEDSGLCKGFGFVDFHTTEQATAVLINPRNHHLDGRKLVVEYASADAVRRGGGGGPRRPRENSGVKSGKRAADTDGQGPAKRARIDKEDEDAEDDEAAAVPPQRRGKSRPGKIERMQAKGLAPPAPTRPTVAPKEKVKPQRRPNPGAALANAQRGSAAIVPPQGQKIVF</sequence>
<feature type="compositionally biased region" description="Low complexity" evidence="3">
    <location>
        <begin position="206"/>
        <end position="219"/>
    </location>
</feature>
<dbReference type="InParanoid" id="A0A165QZV0"/>
<dbReference type="PROSITE" id="PS50102">
    <property type="entry name" value="RRM"/>
    <property type="match status" value="2"/>
</dbReference>
<dbReference type="AlphaFoldDB" id="A0A165QZV0"/>
<feature type="compositionally biased region" description="Acidic residues" evidence="3">
    <location>
        <begin position="391"/>
        <end position="400"/>
    </location>
</feature>
<feature type="region of interest" description="Disordered" evidence="3">
    <location>
        <begin position="350"/>
        <end position="472"/>
    </location>
</feature>